<feature type="transmembrane region" description="Helical" evidence="6">
    <location>
        <begin position="283"/>
        <end position="307"/>
    </location>
</feature>
<evidence type="ECO:0000313" key="8">
    <source>
        <dbReference type="EMBL" id="KAF8723539.1"/>
    </source>
</evidence>
<feature type="transmembrane region" description="Helical" evidence="6">
    <location>
        <begin position="143"/>
        <end position="159"/>
    </location>
</feature>
<feature type="transmembrane region" description="Helical" evidence="6">
    <location>
        <begin position="12"/>
        <end position="35"/>
    </location>
</feature>
<feature type="transmembrane region" description="Helical" evidence="6">
    <location>
        <begin position="319"/>
        <end position="341"/>
    </location>
</feature>
<organism evidence="8 9">
    <name type="scientific">Digitaria exilis</name>
    <dbReference type="NCBI Taxonomy" id="1010633"/>
    <lineage>
        <taxon>Eukaryota</taxon>
        <taxon>Viridiplantae</taxon>
        <taxon>Streptophyta</taxon>
        <taxon>Embryophyta</taxon>
        <taxon>Tracheophyta</taxon>
        <taxon>Spermatophyta</taxon>
        <taxon>Magnoliopsida</taxon>
        <taxon>Liliopsida</taxon>
        <taxon>Poales</taxon>
        <taxon>Poaceae</taxon>
        <taxon>PACMAD clade</taxon>
        <taxon>Panicoideae</taxon>
        <taxon>Panicodae</taxon>
        <taxon>Paniceae</taxon>
        <taxon>Anthephorinae</taxon>
        <taxon>Digitaria</taxon>
    </lineage>
</organism>
<dbReference type="GO" id="GO:0015179">
    <property type="term" value="F:L-amino acid transmembrane transporter activity"/>
    <property type="evidence" value="ECO:0007669"/>
    <property type="project" value="TreeGrafter"/>
</dbReference>
<evidence type="ECO:0000256" key="1">
    <source>
        <dbReference type="ARBA" id="ARBA00004141"/>
    </source>
</evidence>
<sequence>MENNTPPKSGTGFFKTCFNGVNALSGVGILSIPYALSQGGWLSLLIFITIAIICFYTGILLQKCIDSSSLVKTYPDIGELAFGRKGKIIVAIFLYLELYLVAIDFLILEGDNLEKLFPNANFHVSGLKIGSKQGCHLTLTGKQAFVLMASLVVLPTTWLRSLGKLAYVSLGGVLASAVLVSAILWIGAFDGVGFHEKGVLVHWTGLPTAMSLYAFCFSSHPVIPKLYRGMSDRKMFPKVLVLCFAVSALGYGLTGVAAYLMFGASTQSQVTLNLPPGNLRSKIAIYTTLVNPLTKYALFVIPIADAVEDSLLVADSRPLSIAIRTALVVGTTVAALAVPLFGYVTMLTGALMCSSVIMLMPCACYLKISSMTSRKVAGYERVACVGIIVLAVGIATVGTYISVKHIVQSL</sequence>
<accession>A0A835EZ48</accession>
<feature type="transmembrane region" description="Helical" evidence="6">
    <location>
        <begin position="347"/>
        <end position="366"/>
    </location>
</feature>
<keyword evidence="2 6" id="KW-0812">Transmembrane</keyword>
<feature type="transmembrane region" description="Helical" evidence="6">
    <location>
        <begin position="166"/>
        <end position="188"/>
    </location>
</feature>
<protein>
    <recommendedName>
        <fullName evidence="7">Amino acid transporter transmembrane domain-containing protein</fullName>
    </recommendedName>
</protein>
<dbReference type="PANTHER" id="PTHR22950">
    <property type="entry name" value="AMINO ACID TRANSPORTER"/>
    <property type="match status" value="1"/>
</dbReference>
<evidence type="ECO:0000256" key="5">
    <source>
        <dbReference type="ARBA" id="ARBA00023136"/>
    </source>
</evidence>
<dbReference type="Pfam" id="PF01490">
    <property type="entry name" value="Aa_trans"/>
    <property type="match status" value="1"/>
</dbReference>
<dbReference type="Proteomes" id="UP000636709">
    <property type="component" value="Unassembled WGS sequence"/>
</dbReference>
<dbReference type="AlphaFoldDB" id="A0A835EZ48"/>
<feature type="transmembrane region" description="Helical" evidence="6">
    <location>
        <begin position="239"/>
        <end position="263"/>
    </location>
</feature>
<evidence type="ECO:0000256" key="3">
    <source>
        <dbReference type="ARBA" id="ARBA00022970"/>
    </source>
</evidence>
<name>A0A835EZ48_9POAL</name>
<keyword evidence="3" id="KW-0813">Transport</keyword>
<dbReference type="GO" id="GO:0005774">
    <property type="term" value="C:vacuolar membrane"/>
    <property type="evidence" value="ECO:0007669"/>
    <property type="project" value="TreeGrafter"/>
</dbReference>
<evidence type="ECO:0000256" key="2">
    <source>
        <dbReference type="ARBA" id="ARBA00022692"/>
    </source>
</evidence>
<gene>
    <name evidence="8" type="ORF">HU200_021489</name>
</gene>
<evidence type="ECO:0000256" key="6">
    <source>
        <dbReference type="SAM" id="Phobius"/>
    </source>
</evidence>
<feature type="domain" description="Amino acid transporter transmembrane" evidence="7">
    <location>
        <begin position="11"/>
        <end position="401"/>
    </location>
</feature>
<evidence type="ECO:0000259" key="7">
    <source>
        <dbReference type="Pfam" id="PF01490"/>
    </source>
</evidence>
<comment type="subcellular location">
    <subcellularLocation>
        <location evidence="1">Membrane</location>
        <topology evidence="1">Multi-pass membrane protein</topology>
    </subcellularLocation>
</comment>
<keyword evidence="5 6" id="KW-0472">Membrane</keyword>
<evidence type="ECO:0000313" key="9">
    <source>
        <dbReference type="Proteomes" id="UP000636709"/>
    </source>
</evidence>
<dbReference type="InterPro" id="IPR013057">
    <property type="entry name" value="AA_transpt_TM"/>
</dbReference>
<feature type="transmembrane region" description="Helical" evidence="6">
    <location>
        <begin position="378"/>
        <end position="401"/>
    </location>
</feature>
<keyword evidence="4 6" id="KW-1133">Transmembrane helix</keyword>
<reference evidence="8" key="1">
    <citation type="submission" date="2020-07" db="EMBL/GenBank/DDBJ databases">
        <title>Genome sequence and genetic diversity analysis of an under-domesticated orphan crop, white fonio (Digitaria exilis).</title>
        <authorList>
            <person name="Bennetzen J.L."/>
            <person name="Chen S."/>
            <person name="Ma X."/>
            <person name="Wang X."/>
            <person name="Yssel A.E.J."/>
            <person name="Chaluvadi S.R."/>
            <person name="Johnson M."/>
            <person name="Gangashetty P."/>
            <person name="Hamidou F."/>
            <person name="Sanogo M.D."/>
            <person name="Zwaenepoel A."/>
            <person name="Wallace J."/>
            <person name="Van De Peer Y."/>
            <person name="Van Deynze A."/>
        </authorList>
    </citation>
    <scope>NUCLEOTIDE SEQUENCE</scope>
    <source>
        <tissue evidence="8">Leaves</tissue>
    </source>
</reference>
<feature type="transmembrane region" description="Helical" evidence="6">
    <location>
        <begin position="200"/>
        <end position="218"/>
    </location>
</feature>
<keyword evidence="9" id="KW-1185">Reference proteome</keyword>
<feature type="transmembrane region" description="Helical" evidence="6">
    <location>
        <begin position="88"/>
        <end position="108"/>
    </location>
</feature>
<keyword evidence="3" id="KW-0029">Amino-acid transport</keyword>
<comment type="caution">
    <text evidence="8">The sequence shown here is derived from an EMBL/GenBank/DDBJ whole genome shotgun (WGS) entry which is preliminary data.</text>
</comment>
<dbReference type="PANTHER" id="PTHR22950:SF698">
    <property type="entry name" value="AMINO ACID TRANSPORTER TRANSMEMBRANE DOMAIN-CONTAINING PROTEIN"/>
    <property type="match status" value="1"/>
</dbReference>
<dbReference type="OrthoDB" id="655540at2759"/>
<proteinExistence type="predicted"/>
<dbReference type="EMBL" id="JACEFO010001666">
    <property type="protein sequence ID" value="KAF8723539.1"/>
    <property type="molecule type" value="Genomic_DNA"/>
</dbReference>
<feature type="transmembrane region" description="Helical" evidence="6">
    <location>
        <begin position="41"/>
        <end position="61"/>
    </location>
</feature>
<evidence type="ECO:0000256" key="4">
    <source>
        <dbReference type="ARBA" id="ARBA00022989"/>
    </source>
</evidence>